<dbReference type="InterPro" id="IPR015917">
    <property type="entry name" value="Pept_C14A"/>
</dbReference>
<dbReference type="CDD" id="cd00032">
    <property type="entry name" value="CASc"/>
    <property type="match status" value="1"/>
</dbReference>
<evidence type="ECO:0000313" key="7">
    <source>
        <dbReference type="RefSeq" id="XP_015174592.1"/>
    </source>
</evidence>
<dbReference type="InterPro" id="IPR001309">
    <property type="entry name" value="Pept_C14_p20"/>
</dbReference>
<dbReference type="GeneID" id="107065423"/>
<gene>
    <name evidence="7" type="primary">LOC107065423</name>
</gene>
<dbReference type="PROSITE" id="PS50208">
    <property type="entry name" value="CASPASE_P20"/>
    <property type="match status" value="1"/>
</dbReference>
<organism evidence="6 7">
    <name type="scientific">Polistes dominula</name>
    <name type="common">European paper wasp</name>
    <name type="synonym">Vespa dominula</name>
    <dbReference type="NCBI Taxonomy" id="743375"/>
    <lineage>
        <taxon>Eukaryota</taxon>
        <taxon>Metazoa</taxon>
        <taxon>Ecdysozoa</taxon>
        <taxon>Arthropoda</taxon>
        <taxon>Hexapoda</taxon>
        <taxon>Insecta</taxon>
        <taxon>Pterygota</taxon>
        <taxon>Neoptera</taxon>
        <taxon>Endopterygota</taxon>
        <taxon>Hymenoptera</taxon>
        <taxon>Apocrita</taxon>
        <taxon>Aculeata</taxon>
        <taxon>Vespoidea</taxon>
        <taxon>Vespidae</taxon>
        <taxon>Polistinae</taxon>
        <taxon>Polistini</taxon>
        <taxon>Polistes</taxon>
    </lineage>
</organism>
<dbReference type="PRINTS" id="PR00376">
    <property type="entry name" value="IL1BCENZYME"/>
</dbReference>
<reference evidence="7" key="1">
    <citation type="submission" date="2025-08" db="UniProtKB">
        <authorList>
            <consortium name="RefSeq"/>
        </authorList>
    </citation>
    <scope>IDENTIFICATION</scope>
    <source>
        <tissue evidence="7">Whole body</tissue>
    </source>
</reference>
<dbReference type="PANTHER" id="PTHR10454:SF245">
    <property type="entry name" value="CASPASE-RELATED"/>
    <property type="match status" value="1"/>
</dbReference>
<feature type="domain" description="Caspase family p20" evidence="5">
    <location>
        <begin position="54"/>
        <end position="184"/>
    </location>
</feature>
<accession>A0ABM1I305</accession>
<feature type="compositionally biased region" description="Basic and acidic residues" evidence="3">
    <location>
        <begin position="1"/>
        <end position="13"/>
    </location>
</feature>
<dbReference type="InterPro" id="IPR029030">
    <property type="entry name" value="Caspase-like_dom_sf"/>
</dbReference>
<evidence type="ECO:0000256" key="1">
    <source>
        <dbReference type="ARBA" id="ARBA00010134"/>
    </source>
</evidence>
<protein>
    <submittedName>
        <fullName evidence="7">Caspase-1-like</fullName>
    </submittedName>
</protein>
<dbReference type="Gene3D" id="3.40.50.1460">
    <property type="match status" value="1"/>
</dbReference>
<sequence>MSSKENINEKELTIDIPDSFGDPRSAQDNKIQPTTSSPIKSPTQKFAVHYNMDKPGLAIIFNHETFCCEDLLPRTGTDRDSKNLKRTLQSLGFIVQEHKDCTSTQIKLTLQAVAKQNHTDHSCLIVCILTYGDLGILYAKDECYKANSIWSYFTPGKTDNNEEKTRTLTGKPKLFFIQACQKRKIVRSTTQSLPQMQTLTLPDKSKKVYKEVFRLPNHADFLIAYSTISGHYSWSKSENGSWFIEKLCTILNKFGTKYDLLTLLTSVCRCVQEEYEINANDRIKMIQKKEVPYITSMLTRLVKFQAINSNVEN</sequence>
<proteinExistence type="inferred from homology"/>
<keyword evidence="6" id="KW-1185">Reference proteome</keyword>
<feature type="domain" description="Caspase family p10" evidence="4">
    <location>
        <begin position="211"/>
        <end position="306"/>
    </location>
</feature>
<feature type="region of interest" description="Disordered" evidence="3">
    <location>
        <begin position="1"/>
        <end position="42"/>
    </location>
</feature>
<evidence type="ECO:0000313" key="6">
    <source>
        <dbReference type="Proteomes" id="UP000694924"/>
    </source>
</evidence>
<evidence type="ECO:0000259" key="5">
    <source>
        <dbReference type="PROSITE" id="PS50208"/>
    </source>
</evidence>
<feature type="compositionally biased region" description="Polar residues" evidence="3">
    <location>
        <begin position="26"/>
        <end position="42"/>
    </location>
</feature>
<dbReference type="Pfam" id="PF00656">
    <property type="entry name" value="Peptidase_C14"/>
    <property type="match status" value="1"/>
</dbReference>
<evidence type="ECO:0000256" key="3">
    <source>
        <dbReference type="SAM" id="MobiDB-lite"/>
    </source>
</evidence>
<dbReference type="RefSeq" id="XP_015174592.1">
    <property type="nucleotide sequence ID" value="XM_015319106.1"/>
</dbReference>
<dbReference type="Proteomes" id="UP000694924">
    <property type="component" value="Unplaced"/>
</dbReference>
<dbReference type="PANTHER" id="PTHR10454">
    <property type="entry name" value="CASPASE"/>
    <property type="match status" value="1"/>
</dbReference>
<dbReference type="SMART" id="SM00115">
    <property type="entry name" value="CASc"/>
    <property type="match status" value="1"/>
</dbReference>
<name>A0ABM1I305_POLDO</name>
<evidence type="ECO:0000256" key="2">
    <source>
        <dbReference type="RuleBase" id="RU003971"/>
    </source>
</evidence>
<evidence type="ECO:0000259" key="4">
    <source>
        <dbReference type="PROSITE" id="PS50207"/>
    </source>
</evidence>
<dbReference type="InterPro" id="IPR002138">
    <property type="entry name" value="Pept_C14_p10"/>
</dbReference>
<comment type="similarity">
    <text evidence="1 2">Belongs to the peptidase C14A family.</text>
</comment>
<dbReference type="SUPFAM" id="SSF52129">
    <property type="entry name" value="Caspase-like"/>
    <property type="match status" value="1"/>
</dbReference>
<dbReference type="InterPro" id="IPR011600">
    <property type="entry name" value="Pept_C14_caspase"/>
</dbReference>
<dbReference type="InterPro" id="IPR002398">
    <property type="entry name" value="Pept_C14"/>
</dbReference>
<dbReference type="PROSITE" id="PS50207">
    <property type="entry name" value="CASPASE_P10"/>
    <property type="match status" value="1"/>
</dbReference>